<organism evidence="1 2">
    <name type="scientific">Sphingobacterium bovistauri</name>
    <dbReference type="NCBI Taxonomy" id="2781959"/>
    <lineage>
        <taxon>Bacteria</taxon>
        <taxon>Pseudomonadati</taxon>
        <taxon>Bacteroidota</taxon>
        <taxon>Sphingobacteriia</taxon>
        <taxon>Sphingobacteriales</taxon>
        <taxon>Sphingobacteriaceae</taxon>
        <taxon>Sphingobacterium</taxon>
    </lineage>
</organism>
<name>A0ABS7Z5P2_9SPHI</name>
<evidence type="ECO:0000313" key="2">
    <source>
        <dbReference type="Proteomes" id="UP001165302"/>
    </source>
</evidence>
<dbReference type="RefSeq" id="WP_225553322.1">
    <property type="nucleotide sequence ID" value="NZ_JADEYP010000017.1"/>
</dbReference>
<accession>A0ABS7Z5P2</accession>
<dbReference type="Proteomes" id="UP001165302">
    <property type="component" value="Unassembled WGS sequence"/>
</dbReference>
<comment type="caution">
    <text evidence="1">The sequence shown here is derived from an EMBL/GenBank/DDBJ whole genome shotgun (WGS) entry which is preliminary data.</text>
</comment>
<dbReference type="EMBL" id="JADEYP010000017">
    <property type="protein sequence ID" value="MCA5005513.1"/>
    <property type="molecule type" value="Genomic_DNA"/>
</dbReference>
<keyword evidence="2" id="KW-1185">Reference proteome</keyword>
<gene>
    <name evidence="1" type="ORF">IPZ78_10155</name>
</gene>
<sequence length="58" mass="6526">MKNKNVKYITPKISLELIMVEDPVCNGSIVVNPVNSYPHVNDWEDGYGETVNGGRYDL</sequence>
<proteinExistence type="predicted"/>
<protein>
    <submittedName>
        <fullName evidence="1">Uncharacterized protein</fullName>
    </submittedName>
</protein>
<evidence type="ECO:0000313" key="1">
    <source>
        <dbReference type="EMBL" id="MCA5005513.1"/>
    </source>
</evidence>
<reference evidence="1" key="1">
    <citation type="submission" date="2020-10" db="EMBL/GenBank/DDBJ databases">
        <authorList>
            <person name="Lu T."/>
            <person name="Wang Q."/>
            <person name="Han X."/>
        </authorList>
    </citation>
    <scope>NUCLEOTIDE SEQUENCE</scope>
    <source>
        <strain evidence="1">WQ 366</strain>
    </source>
</reference>